<dbReference type="AlphaFoldDB" id="A0A8T4C6V2"/>
<dbReference type="EMBL" id="VGJJ01000015">
    <property type="protein sequence ID" value="MBM3282213.1"/>
    <property type="molecule type" value="Genomic_DNA"/>
</dbReference>
<sequence length="121" mass="13641">MGFLDKVFTSQTEQVDVEDFLNNMDVEEESTYEDADAYVKPITLRGAEDMSAVEHELKEGNLILLNIEDAQKRNPKGLRDMVISIKDLVSRIDGDIAGIAQGRLLITPARVKIMKRKVPHQ</sequence>
<accession>A0A8T4C6V2</accession>
<dbReference type="Gene3D" id="3.30.110.150">
    <property type="entry name" value="SepF-like protein"/>
    <property type="match status" value="1"/>
</dbReference>
<proteinExistence type="predicted"/>
<evidence type="ECO:0000313" key="1">
    <source>
        <dbReference type="EMBL" id="MBM3282213.1"/>
    </source>
</evidence>
<dbReference type="InterPro" id="IPR007561">
    <property type="entry name" value="Cell_div_SepF/SepF-rel"/>
</dbReference>
<reference evidence="1" key="1">
    <citation type="submission" date="2019-03" db="EMBL/GenBank/DDBJ databases">
        <title>Lake Tanganyika Metagenome-Assembled Genomes (MAGs).</title>
        <authorList>
            <person name="Tran P."/>
        </authorList>
    </citation>
    <scope>NUCLEOTIDE SEQUENCE</scope>
    <source>
        <strain evidence="1">M_DeepCast_50m_m2_156</strain>
    </source>
</reference>
<name>A0A8T4C6V2_9ARCH</name>
<dbReference type="InterPro" id="IPR038594">
    <property type="entry name" value="SepF-like_sf"/>
</dbReference>
<gene>
    <name evidence="1" type="ORF">FJY86_02635</name>
</gene>
<protein>
    <submittedName>
        <fullName evidence="1">DUF552 domain-containing protein</fullName>
    </submittedName>
</protein>
<dbReference type="Pfam" id="PF04472">
    <property type="entry name" value="SepF"/>
    <property type="match status" value="1"/>
</dbReference>
<evidence type="ECO:0000313" key="2">
    <source>
        <dbReference type="Proteomes" id="UP000774699"/>
    </source>
</evidence>
<comment type="caution">
    <text evidence="1">The sequence shown here is derived from an EMBL/GenBank/DDBJ whole genome shotgun (WGS) entry which is preliminary data.</text>
</comment>
<organism evidence="1 2">
    <name type="scientific">Candidatus Iainarchaeum sp</name>
    <dbReference type="NCBI Taxonomy" id="3101447"/>
    <lineage>
        <taxon>Archaea</taxon>
        <taxon>Candidatus Iainarchaeota</taxon>
        <taxon>Candidatus Iainarchaeia</taxon>
        <taxon>Candidatus Iainarchaeales</taxon>
        <taxon>Candidatus Iainarchaeaceae</taxon>
        <taxon>Candidatus Iainarchaeum</taxon>
    </lineage>
</organism>
<dbReference type="Proteomes" id="UP000774699">
    <property type="component" value="Unassembled WGS sequence"/>
</dbReference>